<dbReference type="OrthoDB" id="6629495at2"/>
<sequence length="84" mass="9876">MAIIEFSKEEKDIIIAKVQRYFEDELHQDLGKFDAEFLTDFFSEEIGAYFYNRGLNDAKMVLEDKLVDIGDALYEIEKPTKFVK</sequence>
<comment type="caution">
    <text evidence="1">The sequence shown here is derived from an EMBL/GenBank/DDBJ whole genome shotgun (WGS) entry which is preliminary data.</text>
</comment>
<name>A0A2S4HD94_9GAMM</name>
<evidence type="ECO:0000313" key="1">
    <source>
        <dbReference type="EMBL" id="POP51963.1"/>
    </source>
</evidence>
<dbReference type="RefSeq" id="WP_103684946.1">
    <property type="nucleotide sequence ID" value="NZ_PQGG01000031.1"/>
</dbReference>
<dbReference type="EMBL" id="PQGG01000031">
    <property type="protein sequence ID" value="POP51963.1"/>
    <property type="molecule type" value="Genomic_DNA"/>
</dbReference>
<reference evidence="1 3" key="1">
    <citation type="submission" date="2018-01" db="EMBL/GenBank/DDBJ databases">
        <authorList>
            <person name="Yu X.-D."/>
        </authorList>
    </citation>
    <scope>NUCLEOTIDE SEQUENCE [LARGE SCALE GENOMIC DNA]</scope>
    <source>
        <strain evidence="1 3">ZX-21</strain>
    </source>
</reference>
<keyword evidence="4" id="KW-1185">Reference proteome</keyword>
<dbReference type="Pfam" id="PF09932">
    <property type="entry name" value="DUF2164"/>
    <property type="match status" value="1"/>
</dbReference>
<dbReference type="InterPro" id="IPR018680">
    <property type="entry name" value="DUF2164"/>
</dbReference>
<dbReference type="AlphaFoldDB" id="A0A2S4HD94"/>
<reference evidence="2 4" key="2">
    <citation type="submission" date="2018-10" db="EMBL/GenBank/DDBJ databases">
        <title>Draft genome sequence of Zhongshania sp. DSW25-10.</title>
        <authorList>
            <person name="Oh J."/>
        </authorList>
    </citation>
    <scope>NUCLEOTIDE SEQUENCE [LARGE SCALE GENOMIC DNA]</scope>
    <source>
        <strain evidence="2 4">DSW25-10</strain>
    </source>
</reference>
<dbReference type="Proteomes" id="UP000274695">
    <property type="component" value="Unassembled WGS sequence"/>
</dbReference>
<dbReference type="EMBL" id="RHGB01000004">
    <property type="protein sequence ID" value="RNL66334.1"/>
    <property type="molecule type" value="Genomic_DNA"/>
</dbReference>
<organism evidence="1 3">
    <name type="scientific">Zhongshania marina</name>
    <dbReference type="NCBI Taxonomy" id="2304603"/>
    <lineage>
        <taxon>Bacteria</taxon>
        <taxon>Pseudomonadati</taxon>
        <taxon>Pseudomonadota</taxon>
        <taxon>Gammaproteobacteria</taxon>
        <taxon>Cellvibrionales</taxon>
        <taxon>Spongiibacteraceae</taxon>
        <taxon>Zhongshania</taxon>
    </lineage>
</organism>
<evidence type="ECO:0000313" key="2">
    <source>
        <dbReference type="EMBL" id="RNL66334.1"/>
    </source>
</evidence>
<evidence type="ECO:0000313" key="4">
    <source>
        <dbReference type="Proteomes" id="UP000274695"/>
    </source>
</evidence>
<protein>
    <submittedName>
        <fullName evidence="1">DUF2164 domain-containing protein</fullName>
    </submittedName>
</protein>
<gene>
    <name evidence="1" type="ORF">C0068_13215</name>
    <name evidence="2" type="ORF">D0911_04665</name>
</gene>
<accession>A0A2S4HD94</accession>
<evidence type="ECO:0000313" key="3">
    <source>
        <dbReference type="Proteomes" id="UP000237222"/>
    </source>
</evidence>
<dbReference type="Proteomes" id="UP000237222">
    <property type="component" value="Unassembled WGS sequence"/>
</dbReference>
<proteinExistence type="predicted"/>